<dbReference type="Proteomes" id="UP000193207">
    <property type="component" value="Unassembled WGS sequence"/>
</dbReference>
<evidence type="ECO:0000259" key="4">
    <source>
        <dbReference type="PROSITE" id="PS50043"/>
    </source>
</evidence>
<feature type="domain" description="Response regulatory" evidence="5">
    <location>
        <begin position="3"/>
        <end position="118"/>
    </location>
</feature>
<dbReference type="InterPro" id="IPR001789">
    <property type="entry name" value="Sig_transdc_resp-reg_receiver"/>
</dbReference>
<dbReference type="InterPro" id="IPR000792">
    <property type="entry name" value="Tscrpt_reg_LuxR_C"/>
</dbReference>
<keyword evidence="2" id="KW-0238">DNA-binding</keyword>
<dbReference type="CDD" id="cd17535">
    <property type="entry name" value="REC_NarL-like"/>
    <property type="match status" value="1"/>
</dbReference>
<evidence type="ECO:0000259" key="5">
    <source>
        <dbReference type="PROSITE" id="PS50110"/>
    </source>
</evidence>
<dbReference type="PROSITE" id="PS50043">
    <property type="entry name" value="HTH_LUXR_2"/>
    <property type="match status" value="1"/>
</dbReference>
<dbReference type="GO" id="GO:0000160">
    <property type="term" value="P:phosphorelay signal transduction system"/>
    <property type="evidence" value="ECO:0007669"/>
    <property type="project" value="InterPro"/>
</dbReference>
<protein>
    <submittedName>
        <fullName evidence="6">Virulence factors putative positive transcription regulator BvgA</fullName>
    </submittedName>
</protein>
<dbReference type="EMBL" id="FWFU01000001">
    <property type="protein sequence ID" value="SLN25392.1"/>
    <property type="molecule type" value="Genomic_DNA"/>
</dbReference>
<dbReference type="PANTHER" id="PTHR45566:SF2">
    <property type="entry name" value="NARL SUBFAMILY"/>
    <property type="match status" value="1"/>
</dbReference>
<dbReference type="Gene3D" id="1.10.10.10">
    <property type="entry name" value="Winged helix-like DNA-binding domain superfamily/Winged helix DNA-binding domain"/>
    <property type="match status" value="1"/>
</dbReference>
<gene>
    <name evidence="6" type="primary">bvgA</name>
    <name evidence="6" type="ORF">ROH8110_01128</name>
</gene>
<dbReference type="InterPro" id="IPR011006">
    <property type="entry name" value="CheY-like_superfamily"/>
</dbReference>
<proteinExistence type="predicted"/>
<evidence type="ECO:0000256" key="3">
    <source>
        <dbReference type="PROSITE-ProRule" id="PRU00169"/>
    </source>
</evidence>
<reference evidence="6 7" key="1">
    <citation type="submission" date="2017-03" db="EMBL/GenBank/DDBJ databases">
        <authorList>
            <person name="Afonso C.L."/>
            <person name="Miller P.J."/>
            <person name="Scott M.A."/>
            <person name="Spackman E."/>
            <person name="Goraichik I."/>
            <person name="Dimitrov K.M."/>
            <person name="Suarez D.L."/>
            <person name="Swayne D.E."/>
        </authorList>
    </citation>
    <scope>NUCLEOTIDE SEQUENCE [LARGE SCALE GENOMIC DNA]</scope>
    <source>
        <strain evidence="6 7">CECT 8110</strain>
    </source>
</reference>
<keyword evidence="1 3" id="KW-0597">Phosphoprotein</keyword>
<dbReference type="PANTHER" id="PTHR45566">
    <property type="entry name" value="HTH-TYPE TRANSCRIPTIONAL REGULATOR YHJB-RELATED"/>
    <property type="match status" value="1"/>
</dbReference>
<dbReference type="CDD" id="cd06170">
    <property type="entry name" value="LuxR_C_like"/>
    <property type="match status" value="1"/>
</dbReference>
<evidence type="ECO:0000313" key="6">
    <source>
        <dbReference type="EMBL" id="SLN25392.1"/>
    </source>
</evidence>
<accession>A0A1X6YM54</accession>
<name>A0A1X6YM54_9RHOB</name>
<dbReference type="AlphaFoldDB" id="A0A1X6YM54"/>
<evidence type="ECO:0000256" key="2">
    <source>
        <dbReference type="ARBA" id="ARBA00023125"/>
    </source>
</evidence>
<dbReference type="InterPro" id="IPR016032">
    <property type="entry name" value="Sig_transdc_resp-reg_C-effctor"/>
</dbReference>
<organism evidence="6 7">
    <name type="scientific">Roseovarius halotolerans</name>
    <dbReference type="NCBI Taxonomy" id="505353"/>
    <lineage>
        <taxon>Bacteria</taxon>
        <taxon>Pseudomonadati</taxon>
        <taxon>Pseudomonadota</taxon>
        <taxon>Alphaproteobacteria</taxon>
        <taxon>Rhodobacterales</taxon>
        <taxon>Roseobacteraceae</taxon>
        <taxon>Roseovarius</taxon>
    </lineage>
</organism>
<dbReference type="RefSeq" id="WP_085816653.1">
    <property type="nucleotide sequence ID" value="NZ_FWFU01000001.1"/>
</dbReference>
<feature type="modified residue" description="4-aspartylphosphate" evidence="3">
    <location>
        <position position="54"/>
    </location>
</feature>
<evidence type="ECO:0000313" key="7">
    <source>
        <dbReference type="Proteomes" id="UP000193207"/>
    </source>
</evidence>
<feature type="domain" description="HTH luxR-type" evidence="4">
    <location>
        <begin position="134"/>
        <end position="199"/>
    </location>
</feature>
<evidence type="ECO:0000256" key="1">
    <source>
        <dbReference type="ARBA" id="ARBA00022553"/>
    </source>
</evidence>
<dbReference type="SMART" id="SM00421">
    <property type="entry name" value="HTH_LUXR"/>
    <property type="match status" value="1"/>
</dbReference>
<dbReference type="OrthoDB" id="3679796at2"/>
<dbReference type="PRINTS" id="PR00038">
    <property type="entry name" value="HTHLUXR"/>
</dbReference>
<dbReference type="Pfam" id="PF00072">
    <property type="entry name" value="Response_reg"/>
    <property type="match status" value="1"/>
</dbReference>
<dbReference type="InterPro" id="IPR058245">
    <property type="entry name" value="NreC/VraR/RcsB-like_REC"/>
</dbReference>
<dbReference type="PROSITE" id="PS50110">
    <property type="entry name" value="RESPONSE_REGULATORY"/>
    <property type="match status" value="1"/>
</dbReference>
<keyword evidence="7" id="KW-1185">Reference proteome</keyword>
<dbReference type="SUPFAM" id="SSF52172">
    <property type="entry name" value="CheY-like"/>
    <property type="match status" value="1"/>
</dbReference>
<dbReference type="SUPFAM" id="SSF46894">
    <property type="entry name" value="C-terminal effector domain of the bipartite response regulators"/>
    <property type="match status" value="1"/>
</dbReference>
<dbReference type="SMART" id="SM00448">
    <property type="entry name" value="REC"/>
    <property type="match status" value="1"/>
</dbReference>
<dbReference type="GO" id="GO:0006355">
    <property type="term" value="P:regulation of DNA-templated transcription"/>
    <property type="evidence" value="ECO:0007669"/>
    <property type="project" value="InterPro"/>
</dbReference>
<dbReference type="Pfam" id="PF00196">
    <property type="entry name" value="GerE"/>
    <property type="match status" value="1"/>
</dbReference>
<dbReference type="InterPro" id="IPR036388">
    <property type="entry name" value="WH-like_DNA-bd_sf"/>
</dbReference>
<dbReference type="GO" id="GO:0003677">
    <property type="term" value="F:DNA binding"/>
    <property type="evidence" value="ECO:0007669"/>
    <property type="project" value="UniProtKB-KW"/>
</dbReference>
<dbReference type="InterPro" id="IPR051015">
    <property type="entry name" value="EvgA-like"/>
</dbReference>
<sequence length="201" mass="22067">MKKLLIADDHELVRETIADYLRLQGGFEVASADALESALEAERKNGPYDIVLLDYSMPGMDSLSGLRRMRAETGCPVAILSGTATPEIARRALRAGAAGYLPKTLGPKALIEAVREMLAGNIYRPEEFLTDQEDSSEAVHLTPRELDVVRGLTEGKSNKEIARDFDIQEVTVKLHVKTLSRKLGARNRTHAAMLARDLGLI</sequence>
<dbReference type="Gene3D" id="3.40.50.2300">
    <property type="match status" value="1"/>
</dbReference>